<evidence type="ECO:0000313" key="3">
    <source>
        <dbReference type="Proteomes" id="UP000663879"/>
    </source>
</evidence>
<comment type="caution">
    <text evidence="2">The sequence shown here is derived from an EMBL/GenBank/DDBJ whole genome shotgun (WGS) entry which is preliminary data.</text>
</comment>
<name>A0A814CLQ1_9BILA</name>
<sequence>MHKTFWLTGKDGFDKELPEPFISEKNHGVDDQLVEQIKKIIADKAAQKQVEDKIAEQMLSKVPLLVQPIENENDTESKSNKLQENTKISSKTNLRAVLNKHLSQDKENGDIPKNRALSAKLTKFNKNDSGFSETTNQLSTPNNNNKKTSIEIIQEKSHQQHPNNSNKISPFPDIDSVV</sequence>
<accession>A0A814CLQ1</accession>
<organism evidence="2 3">
    <name type="scientific">Brachionus calyciflorus</name>
    <dbReference type="NCBI Taxonomy" id="104777"/>
    <lineage>
        <taxon>Eukaryota</taxon>
        <taxon>Metazoa</taxon>
        <taxon>Spiralia</taxon>
        <taxon>Gnathifera</taxon>
        <taxon>Rotifera</taxon>
        <taxon>Eurotatoria</taxon>
        <taxon>Monogononta</taxon>
        <taxon>Pseudotrocha</taxon>
        <taxon>Ploima</taxon>
        <taxon>Brachionidae</taxon>
        <taxon>Brachionus</taxon>
    </lineage>
</organism>
<evidence type="ECO:0000256" key="1">
    <source>
        <dbReference type="SAM" id="MobiDB-lite"/>
    </source>
</evidence>
<evidence type="ECO:0000313" key="2">
    <source>
        <dbReference type="EMBL" id="CAF0941879.1"/>
    </source>
</evidence>
<dbReference type="EMBL" id="CAJNOC010002594">
    <property type="protein sequence ID" value="CAF0941879.1"/>
    <property type="molecule type" value="Genomic_DNA"/>
</dbReference>
<feature type="region of interest" description="Disordered" evidence="1">
    <location>
        <begin position="124"/>
        <end position="178"/>
    </location>
</feature>
<proteinExistence type="predicted"/>
<gene>
    <name evidence="2" type="ORF">OXX778_LOCUS13472</name>
</gene>
<reference evidence="2" key="1">
    <citation type="submission" date="2021-02" db="EMBL/GenBank/DDBJ databases">
        <authorList>
            <person name="Nowell W R."/>
        </authorList>
    </citation>
    <scope>NUCLEOTIDE SEQUENCE</scope>
    <source>
        <strain evidence="2">Ploen Becks lab</strain>
    </source>
</reference>
<protein>
    <submittedName>
        <fullName evidence="2">Uncharacterized protein</fullName>
    </submittedName>
</protein>
<keyword evidence="3" id="KW-1185">Reference proteome</keyword>
<dbReference type="Proteomes" id="UP000663879">
    <property type="component" value="Unassembled WGS sequence"/>
</dbReference>
<feature type="compositionally biased region" description="Polar residues" evidence="1">
    <location>
        <begin position="82"/>
        <end position="93"/>
    </location>
</feature>
<dbReference type="AlphaFoldDB" id="A0A814CLQ1"/>
<feature type="compositionally biased region" description="Polar residues" evidence="1">
    <location>
        <begin position="127"/>
        <end position="147"/>
    </location>
</feature>
<feature type="region of interest" description="Disordered" evidence="1">
    <location>
        <begin position="70"/>
        <end position="94"/>
    </location>
</feature>